<evidence type="ECO:0000313" key="2">
    <source>
        <dbReference type="EMBL" id="CAJ1389428.1"/>
    </source>
</evidence>
<feature type="non-terminal residue" evidence="2">
    <location>
        <position position="497"/>
    </location>
</feature>
<dbReference type="InterPro" id="IPR029063">
    <property type="entry name" value="SAM-dependent_MTases_sf"/>
</dbReference>
<proteinExistence type="predicted"/>
<dbReference type="EMBL" id="CAUJNA010001871">
    <property type="protein sequence ID" value="CAJ1389428.1"/>
    <property type="molecule type" value="Genomic_DNA"/>
</dbReference>
<dbReference type="Gene3D" id="3.40.50.150">
    <property type="entry name" value="Vaccinia Virus protein VP39"/>
    <property type="match status" value="1"/>
</dbReference>
<gene>
    <name evidence="2" type="ORF">EVOR1521_LOCUS15046</name>
</gene>
<reference evidence="2" key="1">
    <citation type="submission" date="2023-08" db="EMBL/GenBank/DDBJ databases">
        <authorList>
            <person name="Chen Y."/>
            <person name="Shah S."/>
            <person name="Dougan E. K."/>
            <person name="Thang M."/>
            <person name="Chan C."/>
        </authorList>
    </citation>
    <scope>NUCLEOTIDE SEQUENCE</scope>
</reference>
<evidence type="ECO:0000313" key="3">
    <source>
        <dbReference type="Proteomes" id="UP001178507"/>
    </source>
</evidence>
<keyword evidence="3" id="KW-1185">Reference proteome</keyword>
<sequence>MCAWPDQYAGVCQRRMPNGVLHYLAHSLRGRRYRTMFSGVDAPGVALYSMTAMVKDYLNIPSMEGPSHESAVEWNVSCQDELQSGPCKPKHLFRDIKGFFKPEVLATIQSVRERGLPLNRHTVMPMLHSGKATKRTSFCVLHQKECVVEPCREAYAGFPCVSWSPQGSRQRDDSEDFDCWCAMAALVLDVEDDCVIVECSHMYDTSILAEAWNPKYASFFVVIDAMNFGTASRRQRMWGACISRSTITQSWSSLQNVIPMFYRCVAASFDFSHYLIATRDELDAELKWAMTRPKSLASGKSLDELKRSPRPFWEALTAKEQEFELKYAKVHQPSVARSLNQNPDKHGQASQGRVLHAMIKNCGVVWLPSADRWLAPSELLASQAFPVRPELASPTSKHSHLVCSFAADAASGLQLAPAEGVPRKRTHASVVSQMGNSMNVACCGAMAFYSILCTRTSSEMAGQVEEMSAGGAPPAPAFGGDGPLCIDSSSEGEEGSG</sequence>
<protein>
    <submittedName>
        <fullName evidence="2">Uncharacterized protein</fullName>
    </submittedName>
</protein>
<dbReference type="SUPFAM" id="SSF53335">
    <property type="entry name" value="S-adenosyl-L-methionine-dependent methyltransferases"/>
    <property type="match status" value="1"/>
</dbReference>
<accession>A0AA36IL36</accession>
<dbReference type="Proteomes" id="UP001178507">
    <property type="component" value="Unassembled WGS sequence"/>
</dbReference>
<comment type="caution">
    <text evidence="2">The sequence shown here is derived from an EMBL/GenBank/DDBJ whole genome shotgun (WGS) entry which is preliminary data.</text>
</comment>
<evidence type="ECO:0000256" key="1">
    <source>
        <dbReference type="SAM" id="MobiDB-lite"/>
    </source>
</evidence>
<feature type="region of interest" description="Disordered" evidence="1">
    <location>
        <begin position="464"/>
        <end position="497"/>
    </location>
</feature>
<dbReference type="AlphaFoldDB" id="A0AA36IL36"/>
<name>A0AA36IL36_9DINO</name>
<organism evidence="2 3">
    <name type="scientific">Effrenium voratum</name>
    <dbReference type="NCBI Taxonomy" id="2562239"/>
    <lineage>
        <taxon>Eukaryota</taxon>
        <taxon>Sar</taxon>
        <taxon>Alveolata</taxon>
        <taxon>Dinophyceae</taxon>
        <taxon>Suessiales</taxon>
        <taxon>Symbiodiniaceae</taxon>
        <taxon>Effrenium</taxon>
    </lineage>
</organism>